<dbReference type="Proteomes" id="UP000310200">
    <property type="component" value="Unassembled WGS sequence"/>
</dbReference>
<accession>A0A4S2KQ90</accession>
<keyword evidence="2" id="KW-0479">Metal-binding</keyword>
<dbReference type="EMBL" id="QBLH01002024">
    <property type="protein sequence ID" value="TGZ50068.1"/>
    <property type="molecule type" value="Genomic_DNA"/>
</dbReference>
<dbReference type="STRING" id="300112.A0A4S2KQ90"/>
<keyword evidence="6" id="KW-1185">Reference proteome</keyword>
<proteinExistence type="inferred from homology"/>
<dbReference type="PANTHER" id="PTHR42796">
    <property type="entry name" value="FUMARYLACETOACETATE HYDROLASE DOMAIN-CONTAINING PROTEIN 2A-RELATED"/>
    <property type="match status" value="1"/>
</dbReference>
<reference evidence="5 6" key="1">
    <citation type="journal article" date="2019" name="Philos. Trans. R. Soc. Lond., B, Biol. Sci.">
        <title>Ant behaviour and brain gene expression of defending hosts depend on the ecological success of the intruding social parasite.</title>
        <authorList>
            <person name="Kaur R."/>
            <person name="Stoldt M."/>
            <person name="Jongepier E."/>
            <person name="Feldmeyer B."/>
            <person name="Menzel F."/>
            <person name="Bornberg-Bauer E."/>
            <person name="Foitzik S."/>
        </authorList>
    </citation>
    <scope>NUCLEOTIDE SEQUENCE [LARGE SCALE GENOMIC DNA]</scope>
    <source>
        <tissue evidence="5">Whole body</tissue>
    </source>
</reference>
<dbReference type="InterPro" id="IPR036663">
    <property type="entry name" value="Fumarylacetoacetase_C_sf"/>
</dbReference>
<dbReference type="PANTHER" id="PTHR42796:SF4">
    <property type="entry name" value="FUMARYLACETOACETATE HYDROLASE DOMAIN-CONTAINING PROTEIN 2A"/>
    <property type="match status" value="1"/>
</dbReference>
<name>A0A4S2KQ90_9HYME</name>
<evidence type="ECO:0000313" key="6">
    <source>
        <dbReference type="Proteomes" id="UP000310200"/>
    </source>
</evidence>
<evidence type="ECO:0000256" key="1">
    <source>
        <dbReference type="ARBA" id="ARBA00010211"/>
    </source>
</evidence>
<dbReference type="GO" id="GO:0006107">
    <property type="term" value="P:oxaloacetate metabolic process"/>
    <property type="evidence" value="ECO:0007669"/>
    <property type="project" value="UniProtKB-ARBA"/>
</dbReference>
<dbReference type="Gene3D" id="3.90.850.10">
    <property type="entry name" value="Fumarylacetoacetase-like, C-terminal domain"/>
    <property type="match status" value="1"/>
</dbReference>
<dbReference type="AlphaFoldDB" id="A0A4S2KQ90"/>
<dbReference type="InterPro" id="IPR011234">
    <property type="entry name" value="Fumarylacetoacetase-like_C"/>
</dbReference>
<evidence type="ECO:0000259" key="4">
    <source>
        <dbReference type="Pfam" id="PF01557"/>
    </source>
</evidence>
<feature type="domain" description="Fumarylacetoacetase-like C-terminal" evidence="4">
    <location>
        <begin position="420"/>
        <end position="626"/>
    </location>
</feature>
<sequence>MHAKDLGSAAMVCRSWSEAANNEKCTRGPCCFIQYDNTLHSYFNKLYNIRIKPSTGFFFIPDEASRDTGVFYREDWLPDHCEVIMLYSEGIIMDNDEMERMNLFPSMVCAFLPQIPNVRIKSFEVGNCGIQKPANLYQEIISTIDEHETSISNHETSTCFMLFCNYNGHKIAKHWASAVQKRKEDKIVSVWGGVVQDIYMRHTCKTKKKLLHKIDAYCVAVLITGPIQTWSTILDMKCNTKEQAEAKLKLFRDEVKLKKHSIGFILFPKVPLAGCFGYGEFGKNTIVDEVNEEKNGKEERKKPCVAFGNACGKSEGNACFAVASIAGSRNFSVSRALDMRFVQFTSKSGGPQHLGVQLKQGGDIIAVSAVDSRIPNTLKKFLEGGDDLVKKAKRIVAEGRSITPEVDVNFLAPVTRMDKLACIGLNYSGHCLEQGIPTPESPVVFSKFPSNIIGPRDNILLPKISDKVDWEAELAIVIGKRCKGLSNDDVEDCIFGYTVAQDISARDWQKSKRNGGQYLLGKAMDTFCPLGPAVVTKEAICDINNLSVRTWVNGNLKQDGNTSELIFKPHEIVVYLSQFMTLLPGDVILTGTPAGVGFTRNPPEYLQRGDVLETEIESLGRLRNKFNPENRMKKRGNIYRGEETSNGKMAELAQYEERPTTGDDSPSEAALDAIEGRNPRRKLDPLEMEYRPRQPP</sequence>
<dbReference type="GO" id="GO:0046872">
    <property type="term" value="F:metal ion binding"/>
    <property type="evidence" value="ECO:0007669"/>
    <property type="project" value="UniProtKB-KW"/>
</dbReference>
<evidence type="ECO:0000313" key="5">
    <source>
        <dbReference type="EMBL" id="TGZ50068.1"/>
    </source>
</evidence>
<protein>
    <recommendedName>
        <fullName evidence="4">Fumarylacetoacetase-like C-terminal domain-containing protein</fullName>
    </recommendedName>
</protein>
<evidence type="ECO:0000256" key="3">
    <source>
        <dbReference type="SAM" id="MobiDB-lite"/>
    </source>
</evidence>
<organism evidence="5 6">
    <name type="scientific">Temnothorax longispinosus</name>
    <dbReference type="NCBI Taxonomy" id="300112"/>
    <lineage>
        <taxon>Eukaryota</taxon>
        <taxon>Metazoa</taxon>
        <taxon>Ecdysozoa</taxon>
        <taxon>Arthropoda</taxon>
        <taxon>Hexapoda</taxon>
        <taxon>Insecta</taxon>
        <taxon>Pterygota</taxon>
        <taxon>Neoptera</taxon>
        <taxon>Endopterygota</taxon>
        <taxon>Hymenoptera</taxon>
        <taxon>Apocrita</taxon>
        <taxon>Aculeata</taxon>
        <taxon>Formicoidea</taxon>
        <taxon>Formicidae</taxon>
        <taxon>Myrmicinae</taxon>
        <taxon>Temnothorax</taxon>
    </lineage>
</organism>
<comment type="caution">
    <text evidence="5">The sequence shown here is derived from an EMBL/GenBank/DDBJ whole genome shotgun (WGS) entry which is preliminary data.</text>
</comment>
<dbReference type="Pfam" id="PF01557">
    <property type="entry name" value="FAA_hydrolase"/>
    <property type="match status" value="1"/>
</dbReference>
<dbReference type="GO" id="GO:0050163">
    <property type="term" value="F:oxaloacetate tautomerase activity"/>
    <property type="evidence" value="ECO:0007669"/>
    <property type="project" value="UniProtKB-ARBA"/>
</dbReference>
<feature type="compositionally biased region" description="Basic and acidic residues" evidence="3">
    <location>
        <begin position="674"/>
        <end position="696"/>
    </location>
</feature>
<dbReference type="SUPFAM" id="SSF56529">
    <property type="entry name" value="FAH"/>
    <property type="match status" value="1"/>
</dbReference>
<dbReference type="InterPro" id="IPR051121">
    <property type="entry name" value="FAH"/>
</dbReference>
<feature type="region of interest" description="Disordered" evidence="3">
    <location>
        <begin position="635"/>
        <end position="696"/>
    </location>
</feature>
<dbReference type="FunFam" id="3.90.850.10:FF:000002">
    <property type="entry name" value="2-hydroxyhepta-2,4-diene-1,7-dioate isomerase"/>
    <property type="match status" value="1"/>
</dbReference>
<evidence type="ECO:0000256" key="2">
    <source>
        <dbReference type="ARBA" id="ARBA00022723"/>
    </source>
</evidence>
<comment type="similarity">
    <text evidence="1">Belongs to the FAH family.</text>
</comment>
<gene>
    <name evidence="5" type="ORF">DBV15_00824</name>
</gene>